<dbReference type="EMBL" id="SNSC02000010">
    <property type="protein sequence ID" value="TID21005.1"/>
    <property type="molecule type" value="Genomic_DNA"/>
</dbReference>
<organism evidence="1 2">
    <name type="scientific">Venturia nashicola</name>
    <dbReference type="NCBI Taxonomy" id="86259"/>
    <lineage>
        <taxon>Eukaryota</taxon>
        <taxon>Fungi</taxon>
        <taxon>Dikarya</taxon>
        <taxon>Ascomycota</taxon>
        <taxon>Pezizomycotina</taxon>
        <taxon>Dothideomycetes</taxon>
        <taxon>Pleosporomycetidae</taxon>
        <taxon>Venturiales</taxon>
        <taxon>Venturiaceae</taxon>
        <taxon>Venturia</taxon>
    </lineage>
</organism>
<reference evidence="1 2" key="1">
    <citation type="submission" date="2019-04" db="EMBL/GenBank/DDBJ databases">
        <title>High contiguity whole genome sequence and gene annotation resource for two Venturia nashicola isolates.</title>
        <authorList>
            <person name="Prokchorchik M."/>
            <person name="Won K."/>
            <person name="Lee Y."/>
            <person name="Choi E.D."/>
            <person name="Segonzac C."/>
            <person name="Sohn K.H."/>
        </authorList>
    </citation>
    <scope>NUCLEOTIDE SEQUENCE [LARGE SCALE GENOMIC DNA]</scope>
    <source>
        <strain evidence="1 2">PRI2</strain>
    </source>
</reference>
<protein>
    <submittedName>
        <fullName evidence="1">Uncharacterized protein</fullName>
    </submittedName>
</protein>
<sequence length="67" mass="7590">MFPFTKPLGPNFSHLFLAAYICAYATVEPILETIESINPCGWSTSRVCKGTIRTQEEDPKKQPEETR</sequence>
<evidence type="ECO:0000313" key="2">
    <source>
        <dbReference type="Proteomes" id="UP000298493"/>
    </source>
</evidence>
<name>A0A4Z1P0D8_9PEZI</name>
<dbReference type="AlphaFoldDB" id="A0A4Z1P0D8"/>
<evidence type="ECO:0000313" key="1">
    <source>
        <dbReference type="EMBL" id="TID21005.1"/>
    </source>
</evidence>
<keyword evidence="2" id="KW-1185">Reference proteome</keyword>
<accession>A0A4Z1P0D8</accession>
<comment type="caution">
    <text evidence="1">The sequence shown here is derived from an EMBL/GenBank/DDBJ whole genome shotgun (WGS) entry which is preliminary data.</text>
</comment>
<proteinExistence type="predicted"/>
<dbReference type="Proteomes" id="UP000298493">
    <property type="component" value="Unassembled WGS sequence"/>
</dbReference>
<gene>
    <name evidence="1" type="ORF">E6O75_ATG05770</name>
</gene>